<dbReference type="Pfam" id="PF00791">
    <property type="entry name" value="ZU5"/>
    <property type="match status" value="1"/>
</dbReference>
<dbReference type="PROSITE" id="PS51145">
    <property type="entry name" value="ZU5"/>
    <property type="match status" value="1"/>
</dbReference>
<proteinExistence type="inferred from homology"/>
<evidence type="ECO:0000256" key="6">
    <source>
        <dbReference type="ARBA" id="ARBA00023170"/>
    </source>
</evidence>
<feature type="compositionally biased region" description="Low complexity" evidence="10">
    <location>
        <begin position="1522"/>
        <end position="1537"/>
    </location>
</feature>
<dbReference type="SMART" id="SM00408">
    <property type="entry name" value="IGc2"/>
    <property type="match status" value="1"/>
</dbReference>
<keyword evidence="3 9" id="KW-0217">Developmental protein</keyword>
<evidence type="ECO:0000256" key="3">
    <source>
        <dbReference type="ARBA" id="ARBA00022473"/>
    </source>
</evidence>
<keyword evidence="14" id="KW-1185">Reference proteome</keyword>
<feature type="domain" description="ZU5" evidence="12">
    <location>
        <begin position="1464"/>
        <end position="1556"/>
    </location>
</feature>
<dbReference type="SUPFAM" id="SSF82895">
    <property type="entry name" value="TSP-1 type 1 repeat"/>
    <property type="match status" value="1"/>
</dbReference>
<evidence type="ECO:0000256" key="4">
    <source>
        <dbReference type="ARBA" id="ARBA00023136"/>
    </source>
</evidence>
<dbReference type="PROSITE" id="PS50835">
    <property type="entry name" value="IG_LIKE"/>
    <property type="match status" value="1"/>
</dbReference>
<feature type="domain" description="Ig-like" evidence="11">
    <location>
        <begin position="89"/>
        <end position="195"/>
    </location>
</feature>
<dbReference type="Gene3D" id="2.60.40.10">
    <property type="entry name" value="Immunoglobulins"/>
    <property type="match status" value="2"/>
</dbReference>
<dbReference type="Pfam" id="PF25609">
    <property type="entry name" value="Unc5_NetrinR_N"/>
    <property type="match status" value="1"/>
</dbReference>
<dbReference type="InterPro" id="IPR000906">
    <property type="entry name" value="ZU5_dom"/>
</dbReference>
<dbReference type="GO" id="GO:0033564">
    <property type="term" value="P:anterior/posterior axon guidance"/>
    <property type="evidence" value="ECO:0007669"/>
    <property type="project" value="TreeGrafter"/>
</dbReference>
<dbReference type="Proteomes" id="UP001356427">
    <property type="component" value="Unassembled WGS sequence"/>
</dbReference>
<evidence type="ECO:0000256" key="8">
    <source>
        <dbReference type="ARBA" id="ARBA00023319"/>
    </source>
</evidence>
<dbReference type="Gene3D" id="2.60.220.30">
    <property type="match status" value="1"/>
</dbReference>
<organism evidence="13 14">
    <name type="scientific">Coregonus suidteri</name>
    <dbReference type="NCBI Taxonomy" id="861788"/>
    <lineage>
        <taxon>Eukaryota</taxon>
        <taxon>Metazoa</taxon>
        <taxon>Chordata</taxon>
        <taxon>Craniata</taxon>
        <taxon>Vertebrata</taxon>
        <taxon>Euteleostomi</taxon>
        <taxon>Actinopterygii</taxon>
        <taxon>Neopterygii</taxon>
        <taxon>Teleostei</taxon>
        <taxon>Protacanthopterygii</taxon>
        <taxon>Salmoniformes</taxon>
        <taxon>Salmonidae</taxon>
        <taxon>Coregoninae</taxon>
        <taxon>Coregonus</taxon>
    </lineage>
</organism>
<dbReference type="InterPro" id="IPR007110">
    <property type="entry name" value="Ig-like_dom"/>
</dbReference>
<keyword evidence="6 9" id="KW-0675">Receptor</keyword>
<evidence type="ECO:0000256" key="2">
    <source>
        <dbReference type="ARBA" id="ARBA00009844"/>
    </source>
</evidence>
<keyword evidence="9" id="KW-0812">Transmembrane</keyword>
<dbReference type="InterPro" id="IPR057755">
    <property type="entry name" value="UNC5A-D-like_N"/>
</dbReference>
<name>A0AAN8L1H9_9TELE</name>
<dbReference type="EMBL" id="JAGTTL010000029">
    <property type="protein sequence ID" value="KAK6299385.1"/>
    <property type="molecule type" value="Genomic_DNA"/>
</dbReference>
<dbReference type="PROSITE" id="PS50092">
    <property type="entry name" value="TSP1"/>
    <property type="match status" value="1"/>
</dbReference>
<evidence type="ECO:0000313" key="14">
    <source>
        <dbReference type="Proteomes" id="UP001356427"/>
    </source>
</evidence>
<accession>A0AAN8L1H9</accession>
<dbReference type="InterPro" id="IPR000884">
    <property type="entry name" value="TSP1_rpt"/>
</dbReference>
<feature type="compositionally biased region" description="Polar residues" evidence="10">
    <location>
        <begin position="1379"/>
        <end position="1399"/>
    </location>
</feature>
<feature type="region of interest" description="Disordered" evidence="10">
    <location>
        <begin position="1355"/>
        <end position="1412"/>
    </location>
</feature>
<dbReference type="PANTHER" id="PTHR12582:SF4">
    <property type="entry name" value="NETRIN RECEPTOR UNC5A"/>
    <property type="match status" value="1"/>
</dbReference>
<dbReference type="InterPro" id="IPR013783">
    <property type="entry name" value="Ig-like_fold"/>
</dbReference>
<gene>
    <name evidence="13" type="ORF">J4Q44_G00308950</name>
</gene>
<dbReference type="Pfam" id="PF13927">
    <property type="entry name" value="Ig_3"/>
    <property type="match status" value="1"/>
</dbReference>
<keyword evidence="5" id="KW-1015">Disulfide bond</keyword>
<evidence type="ECO:0000256" key="9">
    <source>
        <dbReference type="RuleBase" id="RU367033"/>
    </source>
</evidence>
<comment type="function">
    <text evidence="9">Receptor for netrin required for axon guidance. Mediates axon repulsion of neuronal growth cones in the developing nervous system upon ligand binding.</text>
</comment>
<dbReference type="Gene3D" id="2.20.100.10">
    <property type="entry name" value="Thrombospondin type-1 (TSP1) repeat"/>
    <property type="match status" value="1"/>
</dbReference>
<dbReference type="SMART" id="SM00409">
    <property type="entry name" value="IG"/>
    <property type="match status" value="1"/>
</dbReference>
<keyword evidence="9" id="KW-1133">Transmembrane helix</keyword>
<feature type="region of interest" description="Disordered" evidence="10">
    <location>
        <begin position="1168"/>
        <end position="1192"/>
    </location>
</feature>
<dbReference type="FunFam" id="2.60.40.10:FF:000039">
    <property type="entry name" value="Unc-5 netrin receptor C"/>
    <property type="match status" value="1"/>
</dbReference>
<evidence type="ECO:0000313" key="13">
    <source>
        <dbReference type="EMBL" id="KAK6299385.1"/>
    </source>
</evidence>
<dbReference type="PANTHER" id="PTHR12582">
    <property type="entry name" value="NETRIN RECEPTOR UNC5"/>
    <property type="match status" value="1"/>
</dbReference>
<dbReference type="GO" id="GO:0005886">
    <property type="term" value="C:plasma membrane"/>
    <property type="evidence" value="ECO:0007669"/>
    <property type="project" value="UniProtKB-SubCell"/>
</dbReference>
<comment type="similarity">
    <text evidence="2 9">Belongs to the unc-5 family.</text>
</comment>
<dbReference type="InterPro" id="IPR037936">
    <property type="entry name" value="UNC5A-D"/>
</dbReference>
<comment type="subcellular location">
    <subcellularLocation>
        <location evidence="9">Cell membrane</location>
        <topology evidence="9">Single-pass type I membrane protein</topology>
    </subcellularLocation>
    <subcellularLocation>
        <location evidence="1">Membrane</location>
        <topology evidence="1">Single-pass type I membrane protein</topology>
    </subcellularLocation>
</comment>
<dbReference type="SUPFAM" id="SSF48726">
    <property type="entry name" value="Immunoglobulin"/>
    <property type="match status" value="1"/>
</dbReference>
<dbReference type="InterPro" id="IPR003599">
    <property type="entry name" value="Ig_sub"/>
</dbReference>
<dbReference type="GO" id="GO:0005042">
    <property type="term" value="F:netrin receptor activity"/>
    <property type="evidence" value="ECO:0007669"/>
    <property type="project" value="UniProtKB-UniRule"/>
</dbReference>
<dbReference type="InterPro" id="IPR036383">
    <property type="entry name" value="TSP1_rpt_sf"/>
</dbReference>
<dbReference type="SMART" id="SM00218">
    <property type="entry name" value="ZU5"/>
    <property type="match status" value="1"/>
</dbReference>
<feature type="region of interest" description="Disordered" evidence="10">
    <location>
        <begin position="1515"/>
        <end position="1556"/>
    </location>
</feature>
<evidence type="ECO:0000259" key="12">
    <source>
        <dbReference type="PROSITE" id="PS51145"/>
    </source>
</evidence>
<evidence type="ECO:0000259" key="11">
    <source>
        <dbReference type="PROSITE" id="PS50835"/>
    </source>
</evidence>
<comment type="caution">
    <text evidence="13">The sequence shown here is derived from an EMBL/GenBank/DDBJ whole genome shotgun (WGS) entry which is preliminary data.</text>
</comment>
<reference evidence="13 14" key="1">
    <citation type="submission" date="2021-04" db="EMBL/GenBank/DDBJ databases">
        <authorList>
            <person name="De Guttry C."/>
            <person name="Zahm M."/>
            <person name="Klopp C."/>
            <person name="Cabau C."/>
            <person name="Louis A."/>
            <person name="Berthelot C."/>
            <person name="Parey E."/>
            <person name="Roest Crollius H."/>
            <person name="Montfort J."/>
            <person name="Robinson-Rechavi M."/>
            <person name="Bucao C."/>
            <person name="Bouchez O."/>
            <person name="Gislard M."/>
            <person name="Lluch J."/>
            <person name="Milhes M."/>
            <person name="Lampietro C."/>
            <person name="Lopez Roques C."/>
            <person name="Donnadieu C."/>
            <person name="Braasch I."/>
            <person name="Desvignes T."/>
            <person name="Postlethwait J."/>
            <person name="Bobe J."/>
            <person name="Wedekind C."/>
            <person name="Guiguen Y."/>
        </authorList>
    </citation>
    <scope>NUCLEOTIDE SEQUENCE [LARGE SCALE GENOMIC DNA]</scope>
    <source>
        <strain evidence="13">Cs_M1</strain>
        <tissue evidence="13">Blood</tissue>
    </source>
</reference>
<keyword evidence="7" id="KW-0325">Glycoprotein</keyword>
<evidence type="ECO:0000256" key="10">
    <source>
        <dbReference type="SAM" id="MobiDB-lite"/>
    </source>
</evidence>
<evidence type="ECO:0000256" key="5">
    <source>
        <dbReference type="ARBA" id="ARBA00023157"/>
    </source>
</evidence>
<keyword evidence="4 9" id="KW-0472">Membrane</keyword>
<sequence>MGGTYETGSKQLQMRAGKMALKQLNLLTLSCILPYGLCPPDSILSAHHAGEIDISRQQVEKIFGLDDYWCQCVAWSTTGTQKNPYVRLPNYSYVRIAQKCIAYLRKNFEEEPMGKEVALNQEVLLRCHPPEGVPPAEVEWQRNEHVIDPVSDPNFLVTADRNLIIKQARLADTANYTCVAKNIVARRKSSSATVLVYASTNTDLASITAQILSLKLLYMLTAEPTWTKELIVDYRKRMAEHAPIEWVESFEFLGSSKLYSCTTESILTGCITAWYGNCSASDRKALQRVVRTDQYITGAVLPAIQDLYTRRCQRKALKMVKDSSHASRRLFSLQAYGKRHRCTTSGTNRTLNSFYPQIIGLLNSNLADFERRLVYLDNVVGVQRSLWAGLAEEEPQLHQSHAVERGHGLRRTECPEKRLHRHLPRQSGVEAEWCGGRVSGVEAEWCGGRVVWRQSGVEAEWCGGRVVWRQTPPAQVASPGRVLRVCADQLPGGFLDIFNLSLSQAIDPTCFKETTIVPVPKKNKLDTKLRALGPGHPDEQTKGCENWQELLLPGVPQGCVLSPLLCSLFTHDSVALHVTNSIIRFADDTMVVGLITNSDESAYRDNKLSLNWRTEPLLTMMRLCSLILESLQSRGYNLRMIDGGWSEWSNWSACGADCSTWRSRECTQPSPGTGGKDCQGIDLQSLNWSDRSLKVRRCRSPRSSVGKHHGLVVDASLNWKPVEWVEERGDMRELGKVEHQTGCSGHAKVLCTLGGGHNGVVNRDGEIMEWAVLPREEEQLRLAEVQLEVGGVVCIVVVVDKTADDGLEELVFVTLGTPATPTHWEALAVVMQLSGVVPAGGPAEAMVSSMAALSCALCVLRAARRSFPSASALSFSPLCLGPLLLATVLSYRQLDLESVPANIQQLRTAIEEEWDNIPPATIKSLINSMSHLHLASLDTTACDNPSQFFLTHLSKPSMTRPSLIYTTIYNMTRPRLIYTTIYSMTRPSLIYTTIYSMTRPSLIYTTIYSMTRPILIYTTIYSMTRPSLIYTTIYSMTRPSLIYTTIYSMTRPILIYTTIYSMTRPSLIYTTIYSMTRPSLIYTTIYSMTRPSLIYTTIYSMTRPSLIYTTIYSMTRPILIYTTIYSMTRPSLIYTTIYSMTRPSLIYTTICPASAACVSWPPAQDPTKGGPSSVCSTPEPEQSAPPVFSPAPASRARPRGCLEIIDKILPCSSGLIPHHSHDHCNSTRWDQSFNWLEDQMGSESNWLEDQMGTESNWLEDQMGTESNWLEDQMGTESNWLEEQSFNWCSTYCMTDLAASGAEDVALYVGIVAVALCLTLILIVVVLVYHRKKEGLDADVADSSILTTGFQPMGIKPSKPGVWAPRHRAPRPPGPRSKNSHLLTIQPDLTTTTTSYQGTLRSRHDGTTHTGTAKFSMTNGPLLEPLPNGSHHTLHNGKLTSDPAEFMNRLSNQTYFKTLPRDVANTSYGTFNFLGGRLTIPNTGISLLIPPEAIPRGKIYEIYLTAQRKEDLRRMMGSHPSATLSTTPSKTQPTPTSPYWTSGPHKNSYPWLAARPS</sequence>
<dbReference type="InterPro" id="IPR003598">
    <property type="entry name" value="Ig_sub2"/>
</dbReference>
<dbReference type="InterPro" id="IPR036179">
    <property type="entry name" value="Ig-like_dom_sf"/>
</dbReference>
<keyword evidence="8 9" id="KW-0393">Immunoglobulin domain</keyword>
<feature type="transmembrane region" description="Helical" evidence="9">
    <location>
        <begin position="1304"/>
        <end position="1328"/>
    </location>
</feature>
<protein>
    <recommendedName>
        <fullName evidence="9">Netrin receptor UNC5</fullName>
    </recommendedName>
</protein>
<evidence type="ECO:0000256" key="1">
    <source>
        <dbReference type="ARBA" id="ARBA00004479"/>
    </source>
</evidence>
<evidence type="ECO:0000256" key="7">
    <source>
        <dbReference type="ARBA" id="ARBA00023180"/>
    </source>
</evidence>